<evidence type="ECO:0000313" key="1">
    <source>
        <dbReference type="EMBL" id="GAH75548.1"/>
    </source>
</evidence>
<dbReference type="AlphaFoldDB" id="X1K0D2"/>
<dbReference type="Gene3D" id="3.40.50.300">
    <property type="entry name" value="P-loop containing nucleotide triphosphate hydrolases"/>
    <property type="match status" value="1"/>
</dbReference>
<name>X1K0D2_9ZZZZ</name>
<proteinExistence type="predicted"/>
<accession>X1K0D2</accession>
<dbReference type="InterPro" id="IPR027417">
    <property type="entry name" value="P-loop_NTPase"/>
</dbReference>
<organism evidence="1">
    <name type="scientific">marine sediment metagenome</name>
    <dbReference type="NCBI Taxonomy" id="412755"/>
    <lineage>
        <taxon>unclassified sequences</taxon>
        <taxon>metagenomes</taxon>
        <taxon>ecological metagenomes</taxon>
    </lineage>
</organism>
<protein>
    <submittedName>
        <fullName evidence="1">Uncharacterized protein</fullName>
    </submittedName>
</protein>
<gene>
    <name evidence="1" type="ORF">S03H2_44199</name>
</gene>
<sequence length="85" mass="9596">MAQSKKSFNLAGLRGKFGLPVPGNPLTRIVGSQNERALLRLWPRTEEINDWEERVSRLSDVQLRRKTDDFKGAAADGPDHGRYFG</sequence>
<comment type="caution">
    <text evidence="1">The sequence shown here is derived from an EMBL/GenBank/DDBJ whole genome shotgun (WGS) entry which is preliminary data.</text>
</comment>
<dbReference type="EMBL" id="BARU01027621">
    <property type="protein sequence ID" value="GAH75548.1"/>
    <property type="molecule type" value="Genomic_DNA"/>
</dbReference>
<reference evidence="1" key="1">
    <citation type="journal article" date="2014" name="Front. Microbiol.">
        <title>High frequency of phylogenetically diverse reductive dehalogenase-homologous genes in deep subseafloor sedimentary metagenomes.</title>
        <authorList>
            <person name="Kawai M."/>
            <person name="Futagami T."/>
            <person name="Toyoda A."/>
            <person name="Takaki Y."/>
            <person name="Nishi S."/>
            <person name="Hori S."/>
            <person name="Arai W."/>
            <person name="Tsubouchi T."/>
            <person name="Morono Y."/>
            <person name="Uchiyama I."/>
            <person name="Ito T."/>
            <person name="Fujiyama A."/>
            <person name="Inagaki F."/>
            <person name="Takami H."/>
        </authorList>
    </citation>
    <scope>NUCLEOTIDE SEQUENCE</scope>
    <source>
        <strain evidence="1">Expedition CK06-06</strain>
    </source>
</reference>